<feature type="chain" id="PRO_5045509882" description="VPLPA-CTERM protein sorting domain-containing protein" evidence="2">
    <location>
        <begin position="26"/>
        <end position="271"/>
    </location>
</feature>
<evidence type="ECO:0000256" key="1">
    <source>
        <dbReference type="SAM" id="Phobius"/>
    </source>
</evidence>
<proteinExistence type="predicted"/>
<dbReference type="InterPro" id="IPR013320">
    <property type="entry name" value="ConA-like_dom_sf"/>
</dbReference>
<dbReference type="Proteomes" id="UP001399917">
    <property type="component" value="Unassembled WGS sequence"/>
</dbReference>
<evidence type="ECO:0008006" key="5">
    <source>
        <dbReference type="Google" id="ProtNLM"/>
    </source>
</evidence>
<evidence type="ECO:0000313" key="3">
    <source>
        <dbReference type="EMBL" id="GAA3856869.1"/>
    </source>
</evidence>
<dbReference type="EMBL" id="BAABDF010000003">
    <property type="protein sequence ID" value="GAA3856869.1"/>
    <property type="molecule type" value="Genomic_DNA"/>
</dbReference>
<protein>
    <recommendedName>
        <fullName evidence="5">VPLPA-CTERM protein sorting domain-containing protein</fullName>
    </recommendedName>
</protein>
<keyword evidence="4" id="KW-1185">Reference proteome</keyword>
<keyword evidence="1" id="KW-1133">Transmembrane helix</keyword>
<reference evidence="4" key="1">
    <citation type="journal article" date="2019" name="Int. J. Syst. Evol. Microbiol.">
        <title>The Global Catalogue of Microorganisms (GCM) 10K type strain sequencing project: providing services to taxonomists for standard genome sequencing and annotation.</title>
        <authorList>
            <consortium name="The Broad Institute Genomics Platform"/>
            <consortium name="The Broad Institute Genome Sequencing Center for Infectious Disease"/>
            <person name="Wu L."/>
            <person name="Ma J."/>
        </authorList>
    </citation>
    <scope>NUCLEOTIDE SEQUENCE [LARGE SCALE GENOMIC DNA]</scope>
    <source>
        <strain evidence="4">JCM 17190</strain>
    </source>
</reference>
<dbReference type="SUPFAM" id="SSF49899">
    <property type="entry name" value="Concanavalin A-like lectins/glucanases"/>
    <property type="match status" value="1"/>
</dbReference>
<dbReference type="Gene3D" id="2.60.120.200">
    <property type="match status" value="1"/>
</dbReference>
<evidence type="ECO:0000256" key="2">
    <source>
        <dbReference type="SAM" id="SignalP"/>
    </source>
</evidence>
<name>A0ABP7JVX3_9RHOB</name>
<evidence type="ECO:0000313" key="4">
    <source>
        <dbReference type="Proteomes" id="UP001399917"/>
    </source>
</evidence>
<sequence>MFNKFGKRTLAGALFAIMATSGAHAATYMQDFDGFADGTTNLGDGSYFGGAASVQGGQLRLTQNGAYGQHSTFWIGPLSGSSAGWSASFDYSISSDQGGYVGIPADGFSFNYGAIGAGQPSTQGEEGYPTVTPNLSFEMDTWQNGTTEVGPAIAVNNTDVAGGFINGDILAANSSIFGRISISVAADGTVSFVSTGALTNANFVDLATGFTLDDDLSFAFAARTGAATQTVLIDNLKVSTLAPVPLPAALPLLGGGVLLMGFVGRRRKRVS</sequence>
<keyword evidence="1" id="KW-0472">Membrane</keyword>
<keyword evidence="2" id="KW-0732">Signal</keyword>
<feature type="transmembrane region" description="Helical" evidence="1">
    <location>
        <begin position="244"/>
        <end position="263"/>
    </location>
</feature>
<keyword evidence="1" id="KW-0812">Transmembrane</keyword>
<comment type="caution">
    <text evidence="3">The sequence shown here is derived from an EMBL/GenBank/DDBJ whole genome shotgun (WGS) entry which is preliminary data.</text>
</comment>
<gene>
    <name evidence="3" type="ORF">GCM10022404_04740</name>
</gene>
<accession>A0ABP7JVX3</accession>
<organism evidence="3 4">
    <name type="scientific">Celeribacter arenosi</name>
    <dbReference type="NCBI Taxonomy" id="792649"/>
    <lineage>
        <taxon>Bacteria</taxon>
        <taxon>Pseudomonadati</taxon>
        <taxon>Pseudomonadota</taxon>
        <taxon>Alphaproteobacteria</taxon>
        <taxon>Rhodobacterales</taxon>
        <taxon>Roseobacteraceae</taxon>
        <taxon>Celeribacter</taxon>
    </lineage>
</organism>
<dbReference type="RefSeq" id="WP_344842973.1">
    <property type="nucleotide sequence ID" value="NZ_BAABDF010000003.1"/>
</dbReference>
<feature type="signal peptide" evidence="2">
    <location>
        <begin position="1"/>
        <end position="25"/>
    </location>
</feature>